<evidence type="ECO:0000256" key="1">
    <source>
        <dbReference type="SAM" id="Phobius"/>
    </source>
</evidence>
<keyword evidence="3" id="KW-1185">Reference proteome</keyword>
<evidence type="ECO:0000313" key="3">
    <source>
        <dbReference type="Proteomes" id="UP001159042"/>
    </source>
</evidence>
<gene>
    <name evidence="2" type="ORF">NQ315_008014</name>
</gene>
<keyword evidence="1" id="KW-1133">Transmembrane helix</keyword>
<feature type="transmembrane region" description="Helical" evidence="1">
    <location>
        <begin position="33"/>
        <end position="53"/>
    </location>
</feature>
<proteinExistence type="predicted"/>
<dbReference type="Proteomes" id="UP001159042">
    <property type="component" value="Unassembled WGS sequence"/>
</dbReference>
<sequence>MCRPELSLFTKKVSQESTKSLGQQLNGYLASGVWPFLLVVSLTFLILSLYEYLVPKKDIDIVKDYTHKSQKKLKER</sequence>
<name>A0AAV8VWP0_9CUCU</name>
<keyword evidence="1" id="KW-0812">Transmembrane</keyword>
<dbReference type="EMBL" id="JANEYG010000026">
    <property type="protein sequence ID" value="KAJ8918321.1"/>
    <property type="molecule type" value="Genomic_DNA"/>
</dbReference>
<evidence type="ECO:0000313" key="2">
    <source>
        <dbReference type="EMBL" id="KAJ8918321.1"/>
    </source>
</evidence>
<keyword evidence="1" id="KW-0472">Membrane</keyword>
<reference evidence="2 3" key="1">
    <citation type="journal article" date="2023" name="Insect Mol. Biol.">
        <title>Genome sequencing provides insights into the evolution of gene families encoding plant cell wall-degrading enzymes in longhorned beetles.</title>
        <authorList>
            <person name="Shin N.R."/>
            <person name="Okamura Y."/>
            <person name="Kirsch R."/>
            <person name="Pauchet Y."/>
        </authorList>
    </citation>
    <scope>NUCLEOTIDE SEQUENCE [LARGE SCALE GENOMIC DNA]</scope>
    <source>
        <strain evidence="2">EAD_L_NR</strain>
    </source>
</reference>
<accession>A0AAV8VWP0</accession>
<protein>
    <submittedName>
        <fullName evidence="2">Uncharacterized protein</fullName>
    </submittedName>
</protein>
<comment type="caution">
    <text evidence="2">The sequence shown here is derived from an EMBL/GenBank/DDBJ whole genome shotgun (WGS) entry which is preliminary data.</text>
</comment>
<organism evidence="2 3">
    <name type="scientific">Exocentrus adspersus</name>
    <dbReference type="NCBI Taxonomy" id="1586481"/>
    <lineage>
        <taxon>Eukaryota</taxon>
        <taxon>Metazoa</taxon>
        <taxon>Ecdysozoa</taxon>
        <taxon>Arthropoda</taxon>
        <taxon>Hexapoda</taxon>
        <taxon>Insecta</taxon>
        <taxon>Pterygota</taxon>
        <taxon>Neoptera</taxon>
        <taxon>Endopterygota</taxon>
        <taxon>Coleoptera</taxon>
        <taxon>Polyphaga</taxon>
        <taxon>Cucujiformia</taxon>
        <taxon>Chrysomeloidea</taxon>
        <taxon>Cerambycidae</taxon>
        <taxon>Lamiinae</taxon>
        <taxon>Acanthocinini</taxon>
        <taxon>Exocentrus</taxon>
    </lineage>
</organism>
<dbReference type="AlphaFoldDB" id="A0AAV8VWP0"/>